<keyword evidence="1" id="KW-0472">Membrane</keyword>
<keyword evidence="1" id="KW-0812">Transmembrane</keyword>
<feature type="transmembrane region" description="Helical" evidence="1">
    <location>
        <begin position="730"/>
        <end position="752"/>
    </location>
</feature>
<sequence length="788" mass="88196">MHPHSYALDSLSRSQDLAAAVLSSSSPPQILSACAAVDSFLRSHSHSPDQSRHFFSLAFPSLVCKLFGFGDDPASSPRHGWIDTVLGSNDPELASRVFGLFASNGALMSSIFAVDRLGLVKFVFPDERLPEWARFMLANAKDGRVLGELCSLFRGRIKEGSATGSSCQVQLNVFEYFVFWFAYYPVCRGNRENSDRVSIKKSRKFRLENWTGPIRCFSGVKRGNERNNKCNLYLWLLYAYLRAFVPVNDADAHQPYRSSILHYLTECDGSVLVQAEFLVDTLIHYWLVDNDISPVPANICKSFGVSIPFRSVLGETPPTPGLGEVVKLFVRYLNLSAVKGTEGIDNVENSGGPSWKVSRSLDTMKLRDSVNGSHLLSCGSWNWNLRIQRPLYRYILRTFLFCPVEASIKNASQVFSVWVSYMEPWFVSSSDFAELDAIVGGYAKNEKKEESLIQEGGYSSRWQGYVLSNYLYYSSLVMHFAGFAHKFLHTDPEVIVQMVLKVLCILTSSKELLNLIKNVDTLFHMKEAGFGKSALTDLYGFIPSIREQLQDWEDGLCENDADGSFLHENWNKDLRLFSAGEDGGQQLLQLFILRAEAELQTLSGDNLAQNLQHIDSLKAQLSKLFGGNFFKPVSVTPEVQEQRSSRDGIFRPRRVVHNAFADIRYKGDWMKRPVSDNEIAWLANVLVGLSGWLNKALRLNYVESGDAAATWPFVEVSGDIADVCGPVNTMKVLLCAAGSWLLMLGGEVVGLMRKHGVRVNLRILASKKIVMVFIVYGLFVLLKKVVGV</sequence>
<feature type="transmembrane region" description="Helical" evidence="1">
    <location>
        <begin position="764"/>
        <end position="782"/>
    </location>
</feature>
<accession>A0A8B8NPW6</accession>
<dbReference type="OrthoDB" id="10251508at2759"/>
<proteinExistence type="predicted"/>
<evidence type="ECO:0000313" key="2">
    <source>
        <dbReference type="Proteomes" id="UP000827889"/>
    </source>
</evidence>
<dbReference type="AlphaFoldDB" id="A0A8B8NPW6"/>
<evidence type="ECO:0000256" key="1">
    <source>
        <dbReference type="SAM" id="Phobius"/>
    </source>
</evidence>
<dbReference type="RefSeq" id="XP_030524552.1">
    <property type="nucleotide sequence ID" value="XM_030668692.2"/>
</dbReference>
<name>A0A8B8NPW6_9MYRT</name>
<dbReference type="Proteomes" id="UP000827889">
    <property type="component" value="Chromosome 9"/>
</dbReference>
<dbReference type="KEGG" id="rarg:115736845"/>
<keyword evidence="2" id="KW-1185">Reference proteome</keyword>
<evidence type="ECO:0000313" key="3">
    <source>
        <dbReference type="RefSeq" id="XP_030524552.1"/>
    </source>
</evidence>
<dbReference type="PANTHER" id="PTHR31801:SF1">
    <property type="entry name" value="SPHINGOMYELIN PHOSPHODIESTERASE"/>
    <property type="match status" value="1"/>
</dbReference>
<dbReference type="GeneID" id="115736845"/>
<reference evidence="3" key="1">
    <citation type="submission" date="2025-08" db="UniProtKB">
        <authorList>
            <consortium name="RefSeq"/>
        </authorList>
    </citation>
    <scope>IDENTIFICATION</scope>
    <source>
        <tissue evidence="3">Leaf</tissue>
    </source>
</reference>
<dbReference type="PANTHER" id="PTHR31801">
    <property type="entry name" value="ALTERED INHERITANCE OF MITOCHONDRIA PROTEIN 24, MITOCHONDRIAL"/>
    <property type="match status" value="1"/>
</dbReference>
<protein>
    <submittedName>
        <fullName evidence="3">Uncharacterized protein LOC115736845</fullName>
    </submittedName>
</protein>
<organism evidence="2 3">
    <name type="scientific">Rhodamnia argentea</name>
    <dbReference type="NCBI Taxonomy" id="178133"/>
    <lineage>
        <taxon>Eukaryota</taxon>
        <taxon>Viridiplantae</taxon>
        <taxon>Streptophyta</taxon>
        <taxon>Embryophyta</taxon>
        <taxon>Tracheophyta</taxon>
        <taxon>Spermatophyta</taxon>
        <taxon>Magnoliopsida</taxon>
        <taxon>eudicotyledons</taxon>
        <taxon>Gunneridae</taxon>
        <taxon>Pentapetalae</taxon>
        <taxon>rosids</taxon>
        <taxon>malvids</taxon>
        <taxon>Myrtales</taxon>
        <taxon>Myrtaceae</taxon>
        <taxon>Myrtoideae</taxon>
        <taxon>Myrteae</taxon>
        <taxon>Australasian group</taxon>
        <taxon>Rhodamnia</taxon>
    </lineage>
</organism>
<keyword evidence="1" id="KW-1133">Transmembrane helix</keyword>
<gene>
    <name evidence="3" type="primary">LOC115736845</name>
</gene>